<keyword evidence="2" id="KW-1185">Reference proteome</keyword>
<dbReference type="EMBL" id="JACAZE010000007">
    <property type="protein sequence ID" value="KAF7310925.1"/>
    <property type="molecule type" value="Genomic_DNA"/>
</dbReference>
<sequence length="256" mass="26649">MPSLARTILLALHATAFVAFTGLVPITAVASPVTPSTDASLSGLLAPRLASKNNMASAFPPASAVSPSTATVAPQSNAVVVNRIRAYADSMKTHSSEIERLANHAKSQHARRAATDIAFQQQCVQAAEGFRDDMQGFHSLLAGIPSIPGAGNACYDPSQGLQEALHDIANANKQVFASLPALANLLPPLAPYLEPILVELKCVLDDTLDLTRVVVDCLLDAVLQILDDLGLGSIVPTVCNLSKSLLGPSLGGLLCL</sequence>
<comment type="caution">
    <text evidence="1">The sequence shown here is derived from an EMBL/GenBank/DDBJ whole genome shotgun (WGS) entry which is preliminary data.</text>
</comment>
<gene>
    <name evidence="1" type="ORF">HMN09_00635800</name>
</gene>
<organism evidence="1 2">
    <name type="scientific">Mycena chlorophos</name>
    <name type="common">Agaric fungus</name>
    <name type="synonym">Agaricus chlorophos</name>
    <dbReference type="NCBI Taxonomy" id="658473"/>
    <lineage>
        <taxon>Eukaryota</taxon>
        <taxon>Fungi</taxon>
        <taxon>Dikarya</taxon>
        <taxon>Basidiomycota</taxon>
        <taxon>Agaricomycotina</taxon>
        <taxon>Agaricomycetes</taxon>
        <taxon>Agaricomycetidae</taxon>
        <taxon>Agaricales</taxon>
        <taxon>Marasmiineae</taxon>
        <taxon>Mycenaceae</taxon>
        <taxon>Mycena</taxon>
    </lineage>
</organism>
<reference evidence="1" key="1">
    <citation type="submission" date="2020-05" db="EMBL/GenBank/DDBJ databases">
        <title>Mycena genomes resolve the evolution of fungal bioluminescence.</title>
        <authorList>
            <person name="Tsai I.J."/>
        </authorList>
    </citation>
    <scope>NUCLEOTIDE SEQUENCE</scope>
    <source>
        <strain evidence="1">110903Hualien_Pintung</strain>
    </source>
</reference>
<evidence type="ECO:0000313" key="1">
    <source>
        <dbReference type="EMBL" id="KAF7310925.1"/>
    </source>
</evidence>
<proteinExistence type="predicted"/>
<dbReference type="Proteomes" id="UP000613580">
    <property type="component" value="Unassembled WGS sequence"/>
</dbReference>
<accession>A0A8H6T2L5</accession>
<dbReference type="AlphaFoldDB" id="A0A8H6T2L5"/>
<name>A0A8H6T2L5_MYCCL</name>
<evidence type="ECO:0000313" key="2">
    <source>
        <dbReference type="Proteomes" id="UP000613580"/>
    </source>
</evidence>
<protein>
    <submittedName>
        <fullName evidence="1">Uncharacterized protein</fullName>
    </submittedName>
</protein>
<dbReference type="OrthoDB" id="2497682at2759"/>